<organism evidence="1 2">
    <name type="scientific">Bursaphelenchus xylophilus</name>
    <name type="common">Pinewood nematode worm</name>
    <name type="synonym">Aphelenchoides xylophilus</name>
    <dbReference type="NCBI Taxonomy" id="6326"/>
    <lineage>
        <taxon>Eukaryota</taxon>
        <taxon>Metazoa</taxon>
        <taxon>Ecdysozoa</taxon>
        <taxon>Nematoda</taxon>
        <taxon>Chromadorea</taxon>
        <taxon>Rhabditida</taxon>
        <taxon>Tylenchina</taxon>
        <taxon>Tylenchomorpha</taxon>
        <taxon>Aphelenchoidea</taxon>
        <taxon>Aphelenchoididae</taxon>
        <taxon>Bursaphelenchus</taxon>
    </lineage>
</organism>
<sequence>MLGQPPNCESCGAVMEEKKDANAPDGLKRRCKARIMLENRKSKRCDHSRSYRKHTCFARTKLPIWKILEFIDLWLKKAIGPLTVGKSFSTLAGLMHNLWAALVKSYR</sequence>
<accession>A0A1I7SK91</accession>
<dbReference type="Proteomes" id="UP000095284">
    <property type="component" value="Unplaced"/>
</dbReference>
<reference evidence="2" key="1">
    <citation type="submission" date="2016-11" db="UniProtKB">
        <authorList>
            <consortium name="WormBaseParasite"/>
        </authorList>
    </citation>
    <scope>IDENTIFICATION</scope>
</reference>
<protein>
    <submittedName>
        <fullName evidence="2">Transposase</fullName>
    </submittedName>
</protein>
<evidence type="ECO:0000313" key="2">
    <source>
        <dbReference type="WBParaSite" id="BXY_1347100.1"/>
    </source>
</evidence>
<dbReference type="AlphaFoldDB" id="A0A1I7SK91"/>
<evidence type="ECO:0000313" key="1">
    <source>
        <dbReference type="Proteomes" id="UP000095284"/>
    </source>
</evidence>
<dbReference type="WBParaSite" id="BXY_1347100.1">
    <property type="protein sequence ID" value="BXY_1347100.1"/>
    <property type="gene ID" value="BXY_1347100"/>
</dbReference>
<proteinExistence type="predicted"/>
<name>A0A1I7SK91_BURXY</name>